<dbReference type="Proteomes" id="UP001596456">
    <property type="component" value="Unassembled WGS sequence"/>
</dbReference>
<name>A0ABW2KX72_9PROT</name>
<comment type="caution">
    <text evidence="1">The sequence shown here is derived from an EMBL/GenBank/DDBJ whole genome shotgun (WGS) entry which is preliminary data.</text>
</comment>
<keyword evidence="2" id="KW-1185">Reference proteome</keyword>
<protein>
    <submittedName>
        <fullName evidence="1">Uncharacterized protein</fullName>
    </submittedName>
</protein>
<reference evidence="2" key="1">
    <citation type="journal article" date="2019" name="Int. J. Syst. Evol. Microbiol.">
        <title>The Global Catalogue of Microorganisms (GCM) 10K type strain sequencing project: providing services to taxonomists for standard genome sequencing and annotation.</title>
        <authorList>
            <consortium name="The Broad Institute Genomics Platform"/>
            <consortium name="The Broad Institute Genome Sequencing Center for Infectious Disease"/>
            <person name="Wu L."/>
            <person name="Ma J."/>
        </authorList>
    </citation>
    <scope>NUCLEOTIDE SEQUENCE [LARGE SCALE GENOMIC DNA]</scope>
    <source>
        <strain evidence="2">CGMCC 1.16275</strain>
    </source>
</reference>
<proteinExistence type="predicted"/>
<evidence type="ECO:0000313" key="2">
    <source>
        <dbReference type="Proteomes" id="UP001596456"/>
    </source>
</evidence>
<gene>
    <name evidence="1" type="ORF">ACFQPS_11130</name>
</gene>
<evidence type="ECO:0000313" key="1">
    <source>
        <dbReference type="EMBL" id="MFC7333718.1"/>
    </source>
</evidence>
<dbReference type="RefSeq" id="WP_377358977.1">
    <property type="nucleotide sequence ID" value="NZ_JBHTCM010000010.1"/>
</dbReference>
<dbReference type="SUPFAM" id="SSF52540">
    <property type="entry name" value="P-loop containing nucleoside triphosphate hydrolases"/>
    <property type="match status" value="1"/>
</dbReference>
<dbReference type="EMBL" id="JBHTCM010000010">
    <property type="protein sequence ID" value="MFC7333718.1"/>
    <property type="molecule type" value="Genomic_DNA"/>
</dbReference>
<dbReference type="InterPro" id="IPR027417">
    <property type="entry name" value="P-loop_NTPase"/>
</dbReference>
<organism evidence="1 2">
    <name type="scientific">Rhodocista pekingensis</name>
    <dbReference type="NCBI Taxonomy" id="201185"/>
    <lineage>
        <taxon>Bacteria</taxon>
        <taxon>Pseudomonadati</taxon>
        <taxon>Pseudomonadota</taxon>
        <taxon>Alphaproteobacteria</taxon>
        <taxon>Rhodospirillales</taxon>
        <taxon>Azospirillaceae</taxon>
        <taxon>Rhodocista</taxon>
    </lineage>
</organism>
<accession>A0ABW2KX72</accession>
<sequence length="209" mass="21919">MGLIVNPRGTAGSGKTEIVRRVLAAYDWQGPGRAEPLFRPGRARPFAYRLAHPAGGRPLVVLGQYGGTCGGCDTIPARDGGLPEALRLAGERAADGDDVLLEGLALSADWRLSSALAARHPLHVLRLDTPPDRCVRHLLSRRRAGRGTGGTLAAALAAKVAAERAALLRACEVLRPLAAVEALPFDAALDRMLALLGVAPWRVPAARAA</sequence>